<proteinExistence type="predicted"/>
<keyword evidence="1" id="KW-0472">Membrane</keyword>
<accession>A0A5M4FJ63</accession>
<reference evidence="2" key="1">
    <citation type="submission" date="2019-09" db="EMBL/GenBank/DDBJ databases">
        <authorList>
            <person name="Li J."/>
        </authorList>
    </citation>
    <scope>NUCLEOTIDE SEQUENCE [LARGE SCALE GENOMIC DNA]</scope>
    <source>
        <strain evidence="2">JCM 14732</strain>
    </source>
</reference>
<comment type="caution">
    <text evidence="2">The sequence shown here is derived from an EMBL/GenBank/DDBJ whole genome shotgun (WGS) entry which is preliminary data.</text>
</comment>
<dbReference type="EMBL" id="SDPQ02000001">
    <property type="protein sequence ID" value="KAA1400101.1"/>
    <property type="molecule type" value="Genomic_DNA"/>
</dbReference>
<evidence type="ECO:0000313" key="2">
    <source>
        <dbReference type="EMBL" id="KAA1400101.1"/>
    </source>
</evidence>
<feature type="transmembrane region" description="Helical" evidence="1">
    <location>
        <begin position="176"/>
        <end position="196"/>
    </location>
</feature>
<keyword evidence="1" id="KW-1133">Transmembrane helix</keyword>
<keyword evidence="1" id="KW-0812">Transmembrane</keyword>
<gene>
    <name evidence="2" type="ORF">ESP70_005000</name>
</gene>
<name>A0A5M4FJ63_9ACTN</name>
<dbReference type="OrthoDB" id="3740575at2"/>
<keyword evidence="3" id="KW-1185">Reference proteome</keyword>
<protein>
    <submittedName>
        <fullName evidence="2">Uncharacterized protein</fullName>
    </submittedName>
</protein>
<evidence type="ECO:0000256" key="1">
    <source>
        <dbReference type="SAM" id="Phobius"/>
    </source>
</evidence>
<organism evidence="2 3">
    <name type="scientific">Aeromicrobium ginsengisoli</name>
    <dbReference type="NCBI Taxonomy" id="363867"/>
    <lineage>
        <taxon>Bacteria</taxon>
        <taxon>Bacillati</taxon>
        <taxon>Actinomycetota</taxon>
        <taxon>Actinomycetes</taxon>
        <taxon>Propionibacteriales</taxon>
        <taxon>Nocardioidaceae</taxon>
        <taxon>Aeromicrobium</taxon>
    </lineage>
</organism>
<dbReference type="AlphaFoldDB" id="A0A5M4FJ63"/>
<sequence length="257" mass="27030">MPGDQPEGTDCETAQEKKVVVCKYVGTPPGTPDHIIVVNESALGDGFLGLFPYAFGDAQDSIAIRFAVGNEQPGDEELVNCPTFPTDITAEAPVADPATCDADGSLVLPETDNVSYTVEPEFDGPGDYTVTASVTSDDFVLVGKTEFDITVGGKLSSEECTEPEEEDVLLPDTGGLPLWILLIAGPMTAAGLIILMRREPVSYAASSGRKPSYSLILPPANKPSGFKRVASTQDIGFMKAVGKVVAAIGSFLRGGRR</sequence>
<dbReference type="Proteomes" id="UP000380867">
    <property type="component" value="Unassembled WGS sequence"/>
</dbReference>
<evidence type="ECO:0000313" key="3">
    <source>
        <dbReference type="Proteomes" id="UP000380867"/>
    </source>
</evidence>